<protein>
    <submittedName>
        <fullName evidence="4">Putative amidophosphoribosyltransferase</fullName>
    </submittedName>
</protein>
<evidence type="ECO:0000313" key="6">
    <source>
        <dbReference type="Proteomes" id="UP000618382"/>
    </source>
</evidence>
<name>A0A7Y9JWT0_9CELL</name>
<dbReference type="AlphaFoldDB" id="A0A7Y9JWT0"/>
<sequence length="280" mass="27623">MRTDRAGGGAGPAVLRRLARLVLPVACAGCGLEDVPWCDACDGALAGPLVRSERGAARLDLADGRVLLPVGALTAYAGPVRAAVGAWKDGGRADLDRVLAGHLADAAAALAPDLLARTGGPVAVVPAPSTASARRRRGREPVVALAAGVAAGLRDGGVPARVEALLRRAGGPDLAGLGARARQEALAGRVRTRRGVAAGDAVLLVDDVLTTGATLAACVRALGGVPVLGAVVLAATPPPRPPSAPAQGRPGDAEVGPVPAARGSVQVHPPRRVRGAAGPG</sequence>
<feature type="region of interest" description="Disordered" evidence="2">
    <location>
        <begin position="238"/>
        <end position="280"/>
    </location>
</feature>
<dbReference type="InterPro" id="IPR000836">
    <property type="entry name" value="PRTase_dom"/>
</dbReference>
<dbReference type="GO" id="GO:0016757">
    <property type="term" value="F:glycosyltransferase activity"/>
    <property type="evidence" value="ECO:0007669"/>
    <property type="project" value="UniProtKB-KW"/>
</dbReference>
<dbReference type="PANTHER" id="PTHR47505:SF1">
    <property type="entry name" value="DNA UTILIZATION PROTEIN YHGH"/>
    <property type="match status" value="1"/>
</dbReference>
<organism evidence="4 5">
    <name type="scientific">Cellulomonas oligotrophica</name>
    <dbReference type="NCBI Taxonomy" id="931536"/>
    <lineage>
        <taxon>Bacteria</taxon>
        <taxon>Bacillati</taxon>
        <taxon>Actinomycetota</taxon>
        <taxon>Actinomycetes</taxon>
        <taxon>Micrococcales</taxon>
        <taxon>Cellulomonadaceae</taxon>
        <taxon>Cellulomonas</taxon>
    </lineage>
</organism>
<keyword evidence="6" id="KW-1185">Reference proteome</keyword>
<dbReference type="InterPro" id="IPR051910">
    <property type="entry name" value="ComF/GntX_DNA_util-trans"/>
</dbReference>
<comment type="similarity">
    <text evidence="1">Belongs to the ComF/GntX family.</text>
</comment>
<dbReference type="SUPFAM" id="SSF53271">
    <property type="entry name" value="PRTase-like"/>
    <property type="match status" value="1"/>
</dbReference>
<accession>A0A7Y9JWT0</accession>
<dbReference type="PANTHER" id="PTHR47505">
    <property type="entry name" value="DNA UTILIZATION PROTEIN YHGH"/>
    <property type="match status" value="1"/>
</dbReference>
<dbReference type="RefSeq" id="WP_179625309.1">
    <property type="nucleotide sequence ID" value="NZ_BONN01000013.1"/>
</dbReference>
<evidence type="ECO:0000313" key="3">
    <source>
        <dbReference type="EMBL" id="GIG34166.1"/>
    </source>
</evidence>
<reference evidence="4 5" key="1">
    <citation type="submission" date="2020-07" db="EMBL/GenBank/DDBJ databases">
        <title>Sequencing the genomes of 1000 actinobacteria strains.</title>
        <authorList>
            <person name="Klenk H.-P."/>
        </authorList>
    </citation>
    <scope>NUCLEOTIDE SEQUENCE [LARGE SCALE GENOMIC DNA]</scope>
    <source>
        <strain evidence="4 5">DSM 24482</strain>
    </source>
</reference>
<proteinExistence type="inferred from homology"/>
<keyword evidence="4" id="KW-0328">Glycosyltransferase</keyword>
<dbReference type="EMBL" id="BONN01000013">
    <property type="protein sequence ID" value="GIG34166.1"/>
    <property type="molecule type" value="Genomic_DNA"/>
</dbReference>
<evidence type="ECO:0000313" key="4">
    <source>
        <dbReference type="EMBL" id="NYD85191.1"/>
    </source>
</evidence>
<dbReference type="EMBL" id="JACCBK010000001">
    <property type="protein sequence ID" value="NYD85191.1"/>
    <property type="molecule type" value="Genomic_DNA"/>
</dbReference>
<evidence type="ECO:0000256" key="2">
    <source>
        <dbReference type="SAM" id="MobiDB-lite"/>
    </source>
</evidence>
<evidence type="ECO:0000313" key="5">
    <source>
        <dbReference type="Proteomes" id="UP000577956"/>
    </source>
</evidence>
<dbReference type="CDD" id="cd06223">
    <property type="entry name" value="PRTases_typeI"/>
    <property type="match status" value="1"/>
</dbReference>
<dbReference type="InterPro" id="IPR029057">
    <property type="entry name" value="PRTase-like"/>
</dbReference>
<comment type="caution">
    <text evidence="4">The sequence shown here is derived from an EMBL/GenBank/DDBJ whole genome shotgun (WGS) entry which is preliminary data.</text>
</comment>
<reference evidence="3 6" key="2">
    <citation type="submission" date="2021-01" db="EMBL/GenBank/DDBJ databases">
        <title>Whole genome shotgun sequence of Cellulomonas oligotrophica NBRC 109435.</title>
        <authorList>
            <person name="Komaki H."/>
            <person name="Tamura T."/>
        </authorList>
    </citation>
    <scope>NUCLEOTIDE SEQUENCE [LARGE SCALE GENOMIC DNA]</scope>
    <source>
        <strain evidence="3 6">NBRC 109435</strain>
    </source>
</reference>
<dbReference type="Proteomes" id="UP000577956">
    <property type="component" value="Unassembled WGS sequence"/>
</dbReference>
<dbReference type="Gene3D" id="3.40.50.2020">
    <property type="match status" value="1"/>
</dbReference>
<gene>
    <name evidence="4" type="ORF">BKA21_000740</name>
    <name evidence="3" type="ORF">Col01nite_33250</name>
</gene>
<keyword evidence="4" id="KW-0808">Transferase</keyword>
<evidence type="ECO:0000256" key="1">
    <source>
        <dbReference type="ARBA" id="ARBA00008007"/>
    </source>
</evidence>
<dbReference type="Proteomes" id="UP000618382">
    <property type="component" value="Unassembled WGS sequence"/>
</dbReference>